<dbReference type="CDD" id="cd00761">
    <property type="entry name" value="Glyco_tranf_GTA_type"/>
    <property type="match status" value="1"/>
</dbReference>
<feature type="domain" description="Glycosyltransferase 2-like" evidence="1">
    <location>
        <begin position="4"/>
        <end position="134"/>
    </location>
</feature>
<evidence type="ECO:0000259" key="1">
    <source>
        <dbReference type="Pfam" id="PF00535"/>
    </source>
</evidence>
<evidence type="ECO:0000313" key="3">
    <source>
        <dbReference type="Proteomes" id="UP000235081"/>
    </source>
</evidence>
<sequence>MKLSIITATYNRPQQLLSTALPSILNQSDHNFEWIVINDGGNIQTRDIITYISTDLPIIYLEMEHPSSGFGLCHARNLGLDVATAELITYLDDDNSFYPEFVATVGELFLCSPQTRYLMNRQYRRRNVVNNGKIIRTGKPFISPSAKCDVQELIRHKEIFDSNGFVHARRNAPKWNPGFKIFADYEYLLQCVGIWGKDAFKFNDSVLVNYIQSSEGIIGSSTYNQWAEELTLIYHRSHHYRTLQPTDVECLNKLIADYQGKANMLAPAFV</sequence>
<dbReference type="Gene3D" id="3.90.550.10">
    <property type="entry name" value="Spore Coat Polysaccharide Biosynthesis Protein SpsA, Chain A"/>
    <property type="match status" value="1"/>
</dbReference>
<dbReference type="PANTHER" id="PTHR22916:SF3">
    <property type="entry name" value="UDP-GLCNAC:BETAGAL BETA-1,3-N-ACETYLGLUCOSAMINYLTRANSFERASE-LIKE PROTEIN 1"/>
    <property type="match status" value="1"/>
</dbReference>
<dbReference type="AlphaFoldDB" id="A0A2N6LEM3"/>
<accession>A0A2N6LEM3</accession>
<evidence type="ECO:0000313" key="2">
    <source>
        <dbReference type="EMBL" id="PMB21890.1"/>
    </source>
</evidence>
<organism evidence="2 3">
    <name type="scientific">Fischerella thermalis CCMEE 5318</name>
    <dbReference type="NCBI Taxonomy" id="2019666"/>
    <lineage>
        <taxon>Bacteria</taxon>
        <taxon>Bacillati</taxon>
        <taxon>Cyanobacteriota</taxon>
        <taxon>Cyanophyceae</taxon>
        <taxon>Nostocales</taxon>
        <taxon>Hapalosiphonaceae</taxon>
        <taxon>Fischerella</taxon>
    </lineage>
</organism>
<gene>
    <name evidence="2" type="ORF">CEN46_13580</name>
</gene>
<dbReference type="Pfam" id="PF00535">
    <property type="entry name" value="Glycos_transf_2"/>
    <property type="match status" value="1"/>
</dbReference>
<dbReference type="SUPFAM" id="SSF53448">
    <property type="entry name" value="Nucleotide-diphospho-sugar transferases"/>
    <property type="match status" value="1"/>
</dbReference>
<proteinExistence type="predicted"/>
<name>A0A2N6LEM3_9CYAN</name>
<dbReference type="InterPro" id="IPR001173">
    <property type="entry name" value="Glyco_trans_2-like"/>
</dbReference>
<comment type="caution">
    <text evidence="2">The sequence shown here is derived from an EMBL/GenBank/DDBJ whole genome shotgun (WGS) entry which is preliminary data.</text>
</comment>
<protein>
    <submittedName>
        <fullName evidence="2">Glycosyl transferase family A</fullName>
    </submittedName>
</protein>
<reference evidence="2 3" key="1">
    <citation type="submission" date="2017-07" db="EMBL/GenBank/DDBJ databases">
        <title>Genomes of Fischerella (Mastigocladus) sp. strains.</title>
        <authorList>
            <person name="Miller S.R."/>
        </authorList>
    </citation>
    <scope>NUCLEOTIDE SEQUENCE [LARGE SCALE GENOMIC DNA]</scope>
    <source>
        <strain evidence="2 3">CCMEE 5318</strain>
    </source>
</reference>
<dbReference type="GO" id="GO:0016758">
    <property type="term" value="F:hexosyltransferase activity"/>
    <property type="evidence" value="ECO:0007669"/>
    <property type="project" value="UniProtKB-ARBA"/>
</dbReference>
<dbReference type="PANTHER" id="PTHR22916">
    <property type="entry name" value="GLYCOSYLTRANSFERASE"/>
    <property type="match status" value="1"/>
</dbReference>
<dbReference type="Proteomes" id="UP000235081">
    <property type="component" value="Unassembled WGS sequence"/>
</dbReference>
<keyword evidence="2" id="KW-0808">Transferase</keyword>
<dbReference type="RefSeq" id="WP_102181972.1">
    <property type="nucleotide sequence ID" value="NZ_NMQE01000392.1"/>
</dbReference>
<dbReference type="EMBL" id="NMQE01000392">
    <property type="protein sequence ID" value="PMB21890.1"/>
    <property type="molecule type" value="Genomic_DNA"/>
</dbReference>
<dbReference type="InterPro" id="IPR029044">
    <property type="entry name" value="Nucleotide-diphossugar_trans"/>
</dbReference>